<accession>A0A0K0DE66</accession>
<keyword evidence="3 5" id="KW-1133">Transmembrane helix</keyword>
<keyword evidence="2 5" id="KW-0812">Transmembrane</keyword>
<dbReference type="Pfam" id="PF00083">
    <property type="entry name" value="Sugar_tr"/>
    <property type="match status" value="1"/>
</dbReference>
<dbReference type="PROSITE" id="PS00217">
    <property type="entry name" value="SUGAR_TRANSPORT_2"/>
    <property type="match status" value="1"/>
</dbReference>
<dbReference type="PANTHER" id="PTHR24064">
    <property type="entry name" value="SOLUTE CARRIER FAMILY 22 MEMBER"/>
    <property type="match status" value="1"/>
</dbReference>
<evidence type="ECO:0000256" key="1">
    <source>
        <dbReference type="ARBA" id="ARBA00004141"/>
    </source>
</evidence>
<feature type="transmembrane region" description="Helical" evidence="5">
    <location>
        <begin position="12"/>
        <end position="30"/>
    </location>
</feature>
<reference evidence="7" key="2">
    <citation type="submission" date="2017-02" db="UniProtKB">
        <authorList>
            <consortium name="WormBaseParasite"/>
        </authorList>
    </citation>
    <scope>IDENTIFICATION</scope>
</reference>
<protein>
    <submittedName>
        <fullName evidence="7">MFS domain-containing protein</fullName>
    </submittedName>
</protein>
<keyword evidence="6" id="KW-1185">Reference proteome</keyword>
<dbReference type="STRING" id="6313.A0A0K0DE66"/>
<dbReference type="InterPro" id="IPR005829">
    <property type="entry name" value="Sugar_transporter_CS"/>
</dbReference>
<dbReference type="WBParaSite" id="ACAC_0000910801-mRNA-1">
    <property type="protein sequence ID" value="ACAC_0000910801-mRNA-1"/>
    <property type="gene ID" value="ACAC_0000910801"/>
</dbReference>
<evidence type="ECO:0000256" key="2">
    <source>
        <dbReference type="ARBA" id="ARBA00022692"/>
    </source>
</evidence>
<dbReference type="Gene3D" id="1.20.1250.20">
    <property type="entry name" value="MFS general substrate transporter like domains"/>
    <property type="match status" value="1"/>
</dbReference>
<reference evidence="6" key="1">
    <citation type="submission" date="2012-09" db="EMBL/GenBank/DDBJ databases">
        <authorList>
            <person name="Martin A.A."/>
        </authorList>
    </citation>
    <scope>NUCLEOTIDE SEQUENCE</scope>
</reference>
<evidence type="ECO:0000256" key="3">
    <source>
        <dbReference type="ARBA" id="ARBA00022989"/>
    </source>
</evidence>
<dbReference type="AlphaFoldDB" id="A0A0K0DE66"/>
<dbReference type="SUPFAM" id="SSF103473">
    <property type="entry name" value="MFS general substrate transporter"/>
    <property type="match status" value="1"/>
</dbReference>
<proteinExistence type="predicted"/>
<evidence type="ECO:0000313" key="6">
    <source>
        <dbReference type="Proteomes" id="UP000035642"/>
    </source>
</evidence>
<dbReference type="GO" id="GO:0016020">
    <property type="term" value="C:membrane"/>
    <property type="evidence" value="ECO:0007669"/>
    <property type="project" value="UniProtKB-SubCell"/>
</dbReference>
<dbReference type="Proteomes" id="UP000035642">
    <property type="component" value="Unassembled WGS sequence"/>
</dbReference>
<organism evidence="6 7">
    <name type="scientific">Angiostrongylus cantonensis</name>
    <name type="common">Rat lungworm</name>
    <dbReference type="NCBI Taxonomy" id="6313"/>
    <lineage>
        <taxon>Eukaryota</taxon>
        <taxon>Metazoa</taxon>
        <taxon>Ecdysozoa</taxon>
        <taxon>Nematoda</taxon>
        <taxon>Chromadorea</taxon>
        <taxon>Rhabditida</taxon>
        <taxon>Rhabditina</taxon>
        <taxon>Rhabditomorpha</taxon>
        <taxon>Strongyloidea</taxon>
        <taxon>Metastrongylidae</taxon>
        <taxon>Angiostrongylus</taxon>
    </lineage>
</organism>
<keyword evidence="4 5" id="KW-0472">Membrane</keyword>
<feature type="transmembrane region" description="Helical" evidence="5">
    <location>
        <begin position="159"/>
        <end position="179"/>
    </location>
</feature>
<feature type="transmembrane region" description="Helical" evidence="5">
    <location>
        <begin position="186"/>
        <end position="206"/>
    </location>
</feature>
<dbReference type="InterPro" id="IPR005828">
    <property type="entry name" value="MFS_sugar_transport-like"/>
</dbReference>
<dbReference type="GO" id="GO:0022857">
    <property type="term" value="F:transmembrane transporter activity"/>
    <property type="evidence" value="ECO:0007669"/>
    <property type="project" value="InterPro"/>
</dbReference>
<sequence length="277" mass="31547">MDEGTKRLDDYISMGRYVILVCVLAELMILPQVSSMYYMMYAGASPSLSACGDDLIFDPELDEKEVCRLYHHVALENCSAPSFRYEFKSVNVEWNYICENANIIKNSISVQMIGVLTGSVVFGQLSDLYGRRKVSGMAASLLLVAKSATLVQFTVTRTIVGFFTGGSIAVLNVFIMENIPKRHRMWINMVITWSPNIMPMALMAWLSAYWRTLAVANAATCVPGILFCLIWIKESPQWLLQRGRINEAIEIMRREFNCFKERDMNNVVEKEYYVGLY</sequence>
<dbReference type="InterPro" id="IPR036259">
    <property type="entry name" value="MFS_trans_sf"/>
</dbReference>
<feature type="transmembrane region" description="Helical" evidence="5">
    <location>
        <begin position="212"/>
        <end position="232"/>
    </location>
</feature>
<evidence type="ECO:0000256" key="5">
    <source>
        <dbReference type="SAM" id="Phobius"/>
    </source>
</evidence>
<evidence type="ECO:0000256" key="4">
    <source>
        <dbReference type="ARBA" id="ARBA00023136"/>
    </source>
</evidence>
<name>A0A0K0DE66_ANGCA</name>
<evidence type="ECO:0000313" key="7">
    <source>
        <dbReference type="WBParaSite" id="ACAC_0000910801-mRNA-1"/>
    </source>
</evidence>
<comment type="subcellular location">
    <subcellularLocation>
        <location evidence="1">Membrane</location>
        <topology evidence="1">Multi-pass membrane protein</topology>
    </subcellularLocation>
</comment>